<proteinExistence type="predicted"/>
<name>A0A402CZV2_9BACT</name>
<reference evidence="1 2" key="1">
    <citation type="journal article" date="2019" name="Int. J. Syst. Evol. Microbiol.">
        <title>Capsulimonas corticalis gen. nov., sp. nov., an aerobic capsulated bacterium, of a novel bacterial order, Capsulimonadales ord. nov., of the class Armatimonadia of the phylum Armatimonadetes.</title>
        <authorList>
            <person name="Li J."/>
            <person name="Kudo C."/>
            <person name="Tonouchi A."/>
        </authorList>
    </citation>
    <scope>NUCLEOTIDE SEQUENCE [LARGE SCALE GENOMIC DNA]</scope>
    <source>
        <strain evidence="1 2">AX-7</strain>
    </source>
</reference>
<dbReference type="AlphaFoldDB" id="A0A402CZV2"/>
<gene>
    <name evidence="1" type="ORF">CCAX7_59330</name>
</gene>
<dbReference type="RefSeq" id="WP_119322790.1">
    <property type="nucleotide sequence ID" value="NZ_AP025739.1"/>
</dbReference>
<protein>
    <submittedName>
        <fullName evidence="1">Uncharacterized protein</fullName>
    </submittedName>
</protein>
<dbReference type="EMBL" id="AP025739">
    <property type="protein sequence ID" value="BDI33882.1"/>
    <property type="molecule type" value="Genomic_DNA"/>
</dbReference>
<evidence type="ECO:0000313" key="1">
    <source>
        <dbReference type="EMBL" id="BDI33882.1"/>
    </source>
</evidence>
<evidence type="ECO:0000313" key="2">
    <source>
        <dbReference type="Proteomes" id="UP000287394"/>
    </source>
</evidence>
<sequence length="135" mass="14896">MWNTGKRAGLALALTIAAGTMSVQANAASLRWSGDVDDTAVIKVSGNDVRVHANAEGVRNDRFDFRGGALPSRPVIVTLREADGRGGVRLAQQPSERNGYTAVVRITDKDPGRNHYDFVLQWNDRPNRPGRRWDR</sequence>
<organism evidence="1 2">
    <name type="scientific">Capsulimonas corticalis</name>
    <dbReference type="NCBI Taxonomy" id="2219043"/>
    <lineage>
        <taxon>Bacteria</taxon>
        <taxon>Bacillati</taxon>
        <taxon>Armatimonadota</taxon>
        <taxon>Armatimonadia</taxon>
        <taxon>Capsulimonadales</taxon>
        <taxon>Capsulimonadaceae</taxon>
        <taxon>Capsulimonas</taxon>
    </lineage>
</organism>
<dbReference type="KEGG" id="ccot:CCAX7_59330"/>
<accession>A0A402CZV2</accession>
<dbReference type="OrthoDB" id="595221at2"/>
<keyword evidence="2" id="KW-1185">Reference proteome</keyword>
<dbReference type="Proteomes" id="UP000287394">
    <property type="component" value="Chromosome"/>
</dbReference>